<dbReference type="EMBL" id="LGCL01000015">
    <property type="protein sequence ID" value="KPL78985.1"/>
    <property type="molecule type" value="Genomic_DNA"/>
</dbReference>
<feature type="coiled-coil region" evidence="1">
    <location>
        <begin position="24"/>
        <end position="105"/>
    </location>
</feature>
<dbReference type="OrthoDB" id="149309at2"/>
<organism evidence="2 3">
    <name type="scientific">Ornatilinea apprima</name>
    <dbReference type="NCBI Taxonomy" id="1134406"/>
    <lineage>
        <taxon>Bacteria</taxon>
        <taxon>Bacillati</taxon>
        <taxon>Chloroflexota</taxon>
        <taxon>Anaerolineae</taxon>
        <taxon>Anaerolineales</taxon>
        <taxon>Anaerolineaceae</taxon>
        <taxon>Ornatilinea</taxon>
    </lineage>
</organism>
<dbReference type="RefSeq" id="WP_075061595.1">
    <property type="nucleotide sequence ID" value="NZ_LGCL01000015.1"/>
</dbReference>
<dbReference type="STRING" id="1134406.ADN00_03585"/>
<sequence>MDFEQIAKRLEWLDDERRKDKTTIATLEKRISALESAIPESRDQIKEINTQVARIEAALSRIDQLEESLAKIKVEHSRAIEVIEKQRVEREREADKVRREDLESLHKAIGETRKELEVLPDMRTKIQARIEEDYRLGRLISELEKKFDENVRSDEEYRRSIKLLEEGRRQDTKRLTDLQAETSVLRKRQDEQRGKVDVAADSVRKLELRVSEFAAMESERKQAQVAFIEKQSMQNLERERMWKEWQAQFETITRQTLDLESQMQALDATHRTVKRAQESFEETRQRFERRLNEITEMQRLVEERFRNEWVNFKSDDQKRWTNYTISQEEMQREANRKIEKQTERLVKVEDMTQEMHDTLESVLNDTRARLQKLLAFSQELMESNQQTFSS</sequence>
<protein>
    <submittedName>
        <fullName evidence="2">Uncharacterized protein</fullName>
    </submittedName>
</protein>
<gene>
    <name evidence="2" type="ORF">ADN00_03585</name>
</gene>
<proteinExistence type="predicted"/>
<feature type="coiled-coil region" evidence="1">
    <location>
        <begin position="277"/>
        <end position="304"/>
    </location>
</feature>
<comment type="caution">
    <text evidence="2">The sequence shown here is derived from an EMBL/GenBank/DDBJ whole genome shotgun (WGS) entry which is preliminary data.</text>
</comment>
<accession>A0A0P6XUV8</accession>
<evidence type="ECO:0000256" key="1">
    <source>
        <dbReference type="SAM" id="Coils"/>
    </source>
</evidence>
<dbReference type="Proteomes" id="UP000050417">
    <property type="component" value="Unassembled WGS sequence"/>
</dbReference>
<dbReference type="AlphaFoldDB" id="A0A0P6XUV8"/>
<keyword evidence="3" id="KW-1185">Reference proteome</keyword>
<evidence type="ECO:0000313" key="3">
    <source>
        <dbReference type="Proteomes" id="UP000050417"/>
    </source>
</evidence>
<keyword evidence="1" id="KW-0175">Coiled coil</keyword>
<reference evidence="2 3" key="1">
    <citation type="submission" date="2015-07" db="EMBL/GenBank/DDBJ databases">
        <title>Genome sequence of Ornatilinea apprima DSM 23815.</title>
        <authorList>
            <person name="Hemp J."/>
            <person name="Ward L.M."/>
            <person name="Pace L.A."/>
            <person name="Fischer W.W."/>
        </authorList>
    </citation>
    <scope>NUCLEOTIDE SEQUENCE [LARGE SCALE GENOMIC DNA]</scope>
    <source>
        <strain evidence="2 3">P3M-1</strain>
    </source>
</reference>
<evidence type="ECO:0000313" key="2">
    <source>
        <dbReference type="EMBL" id="KPL78985.1"/>
    </source>
</evidence>
<name>A0A0P6XUV8_9CHLR</name>